<dbReference type="OrthoDB" id="9794403at2"/>
<dbReference type="AlphaFoldDB" id="A0A5C6DN85"/>
<dbReference type="RefSeq" id="WP_146601592.1">
    <property type="nucleotide sequence ID" value="NZ_SJPY01000007.1"/>
</dbReference>
<dbReference type="PANTHER" id="PTHR36966:SF1">
    <property type="entry name" value="REP-ASSOCIATED TYROSINE TRANSPOSASE"/>
    <property type="match status" value="1"/>
</dbReference>
<dbReference type="Proteomes" id="UP000315471">
    <property type="component" value="Unassembled WGS sequence"/>
</dbReference>
<evidence type="ECO:0000313" key="2">
    <source>
        <dbReference type="EMBL" id="TWU37625.1"/>
    </source>
</evidence>
<evidence type="ECO:0000259" key="1">
    <source>
        <dbReference type="SMART" id="SM01321"/>
    </source>
</evidence>
<dbReference type="EMBL" id="SJPY01000007">
    <property type="protein sequence ID" value="TWU37625.1"/>
    <property type="molecule type" value="Genomic_DNA"/>
</dbReference>
<gene>
    <name evidence="2" type="ORF">Q31b_44130</name>
</gene>
<dbReference type="GO" id="GO:0006313">
    <property type="term" value="P:DNA transposition"/>
    <property type="evidence" value="ECO:0007669"/>
    <property type="project" value="InterPro"/>
</dbReference>
<dbReference type="SMART" id="SM01321">
    <property type="entry name" value="Y1_Tnp"/>
    <property type="match status" value="1"/>
</dbReference>
<dbReference type="Gene3D" id="3.30.70.1290">
    <property type="entry name" value="Transposase IS200-like"/>
    <property type="match status" value="1"/>
</dbReference>
<evidence type="ECO:0000313" key="3">
    <source>
        <dbReference type="Proteomes" id="UP000315471"/>
    </source>
</evidence>
<reference evidence="2 3" key="1">
    <citation type="submission" date="2019-02" db="EMBL/GenBank/DDBJ databases">
        <title>Deep-cultivation of Planctomycetes and their phenomic and genomic characterization uncovers novel biology.</title>
        <authorList>
            <person name="Wiegand S."/>
            <person name="Jogler M."/>
            <person name="Boedeker C."/>
            <person name="Pinto D."/>
            <person name="Vollmers J."/>
            <person name="Rivas-Marin E."/>
            <person name="Kohn T."/>
            <person name="Peeters S.H."/>
            <person name="Heuer A."/>
            <person name="Rast P."/>
            <person name="Oberbeckmann S."/>
            <person name="Bunk B."/>
            <person name="Jeske O."/>
            <person name="Meyerdierks A."/>
            <person name="Storesund J.E."/>
            <person name="Kallscheuer N."/>
            <person name="Luecker S."/>
            <person name="Lage O.M."/>
            <person name="Pohl T."/>
            <person name="Merkel B.J."/>
            <person name="Hornburger P."/>
            <person name="Mueller R.-W."/>
            <person name="Bruemmer F."/>
            <person name="Labrenz M."/>
            <person name="Spormann A.M."/>
            <person name="Op Den Camp H."/>
            <person name="Overmann J."/>
            <person name="Amann R."/>
            <person name="Jetten M.S.M."/>
            <person name="Mascher T."/>
            <person name="Medema M.H."/>
            <person name="Devos D.P."/>
            <person name="Kaster A.-K."/>
            <person name="Ovreas L."/>
            <person name="Rohde M."/>
            <person name="Galperin M.Y."/>
            <person name="Jogler C."/>
        </authorList>
    </citation>
    <scope>NUCLEOTIDE SEQUENCE [LARGE SCALE GENOMIC DNA]</scope>
    <source>
        <strain evidence="2 3">Q31b</strain>
    </source>
</reference>
<dbReference type="GO" id="GO:0043565">
    <property type="term" value="F:sequence-specific DNA binding"/>
    <property type="evidence" value="ECO:0007669"/>
    <property type="project" value="TreeGrafter"/>
</dbReference>
<dbReference type="SUPFAM" id="SSF143422">
    <property type="entry name" value="Transposase IS200-like"/>
    <property type="match status" value="1"/>
</dbReference>
<protein>
    <recommendedName>
        <fullName evidence="1">Transposase IS200-like domain-containing protein</fullName>
    </recommendedName>
</protein>
<comment type="caution">
    <text evidence="2">The sequence shown here is derived from an EMBL/GenBank/DDBJ whole genome shotgun (WGS) entry which is preliminary data.</text>
</comment>
<name>A0A5C6DN85_9BACT</name>
<organism evidence="2 3">
    <name type="scientific">Novipirellula aureliae</name>
    <dbReference type="NCBI Taxonomy" id="2527966"/>
    <lineage>
        <taxon>Bacteria</taxon>
        <taxon>Pseudomonadati</taxon>
        <taxon>Planctomycetota</taxon>
        <taxon>Planctomycetia</taxon>
        <taxon>Pirellulales</taxon>
        <taxon>Pirellulaceae</taxon>
        <taxon>Novipirellula</taxon>
    </lineage>
</organism>
<keyword evidence="3" id="KW-1185">Reference proteome</keyword>
<dbReference type="InterPro" id="IPR052715">
    <property type="entry name" value="RAYT_transposase"/>
</dbReference>
<dbReference type="PANTHER" id="PTHR36966">
    <property type="entry name" value="REP-ASSOCIATED TYROSINE TRANSPOSASE"/>
    <property type="match status" value="1"/>
</dbReference>
<sequence>MDQSDIQTFSRNEEFTIFDRHLPHWGQSGTLCFITWRLNDSLPKAVLDRLDAELSEVHRSFDIGSKYPTVASLPIEKRTQCYWDEFAVRDRFLDRGLGNCLLRKPEHAEAVLESLLRFDVDRYFLTDAVVMPNHAHFIAAFPATELMLFQCENWKRFTGRRINKSEGQTGEFWQVDQFDHLIRTDDYFEYFRRYIAENPIKANLQKGEFLHYQKKLDQ</sequence>
<accession>A0A5C6DN85</accession>
<proteinExistence type="predicted"/>
<dbReference type="InterPro" id="IPR036515">
    <property type="entry name" value="Transposase_17_sf"/>
</dbReference>
<feature type="domain" description="Transposase IS200-like" evidence="1">
    <location>
        <begin position="27"/>
        <end position="198"/>
    </location>
</feature>
<dbReference type="GO" id="GO:0004803">
    <property type="term" value="F:transposase activity"/>
    <property type="evidence" value="ECO:0007669"/>
    <property type="project" value="InterPro"/>
</dbReference>
<dbReference type="InterPro" id="IPR002686">
    <property type="entry name" value="Transposase_17"/>
</dbReference>